<evidence type="ECO:0000256" key="3">
    <source>
        <dbReference type="ARBA" id="ARBA00012891"/>
    </source>
</evidence>
<evidence type="ECO:0000313" key="18">
    <source>
        <dbReference type="EMBL" id="PIA63323.1"/>
    </source>
</evidence>
<dbReference type="GO" id="GO:0008270">
    <property type="term" value="F:zinc ion binding"/>
    <property type="evidence" value="ECO:0007669"/>
    <property type="project" value="UniProtKB-KW"/>
</dbReference>
<dbReference type="InterPro" id="IPR034149">
    <property type="entry name" value="TOPRIM_TopoI"/>
</dbReference>
<evidence type="ECO:0000256" key="6">
    <source>
        <dbReference type="ARBA" id="ARBA00022833"/>
    </source>
</evidence>
<feature type="region of interest" description="Disordered" evidence="15">
    <location>
        <begin position="193"/>
        <end position="398"/>
    </location>
</feature>
<dbReference type="Gene3D" id="1.10.460.10">
    <property type="entry name" value="Topoisomerase I, domain 2"/>
    <property type="match status" value="1"/>
</dbReference>
<dbReference type="STRING" id="218851.A0A2G5F5M3"/>
<evidence type="ECO:0000259" key="16">
    <source>
        <dbReference type="PROSITE" id="PS50880"/>
    </source>
</evidence>
<keyword evidence="9" id="KW-0238">DNA-binding</keyword>
<dbReference type="InParanoid" id="A0A2G5F5M3"/>
<feature type="compositionally biased region" description="Basic residues" evidence="15">
    <location>
        <begin position="374"/>
        <end position="385"/>
    </location>
</feature>
<dbReference type="InterPro" id="IPR013824">
    <property type="entry name" value="Topo_IA_cen_sub1"/>
</dbReference>
<dbReference type="InterPro" id="IPR013497">
    <property type="entry name" value="Topo_IA_cen"/>
</dbReference>
<feature type="domain" description="Topo IA-type catalytic" evidence="17">
    <location>
        <begin position="554"/>
        <end position="1011"/>
    </location>
</feature>
<dbReference type="SMART" id="SM00436">
    <property type="entry name" value="TOP1Bc"/>
    <property type="match status" value="1"/>
</dbReference>
<feature type="compositionally biased region" description="Polar residues" evidence="15">
    <location>
        <begin position="319"/>
        <end position="361"/>
    </location>
</feature>
<dbReference type="EC" id="5.6.2.1" evidence="3"/>
<dbReference type="InterPro" id="IPR000380">
    <property type="entry name" value="Topo_IA"/>
</dbReference>
<evidence type="ECO:0000256" key="11">
    <source>
        <dbReference type="ARBA" id="ARBA00030003"/>
    </source>
</evidence>
<dbReference type="InterPro" id="IPR005733">
    <property type="entry name" value="TopoI_bac-type"/>
</dbReference>
<feature type="compositionally biased region" description="Low complexity" evidence="15">
    <location>
        <begin position="242"/>
        <end position="254"/>
    </location>
</feature>
<feature type="compositionally biased region" description="Basic residues" evidence="15">
    <location>
        <begin position="224"/>
        <end position="234"/>
    </location>
</feature>
<gene>
    <name evidence="18" type="ORF">AQUCO_00200976v1</name>
</gene>
<keyword evidence="19" id="KW-1185">Reference proteome</keyword>
<dbReference type="HAMAP" id="MF_00952">
    <property type="entry name" value="Topoisom_1_prok"/>
    <property type="match status" value="1"/>
</dbReference>
<sequence length="1238" mass="137198">MGFQLHRFFVSTNLHRKLSTSSSSSSRLPTTMLHCRTLQNYPSTCLQLVPFSNGGKFSKSAQLRFRKSGDTCDGQLKSHRVKVERDSCLVRSSLGDNRLSYAVTFPTTLRLPFSFPMKFSNSSSYSRLESNKRLKFASEERFGRRFFSVKASESSQVEQKTMKISGNNTTVGDVNGGVNNSPVKLSDRFRKLGKSSVTRSSSSDREVAVSSQAVEKGASVASKSVRKTAPKPKNGKKDVKLKSTSPTSPKSGGTNQKPEAQVEKKQLGNKKEKALSGTTTPLGEAKINGSKQDSHTKKNNVTKIDGSKQVARTKKDNVTKVNGSKQASHTKANMTESAGEPSQASQIAGETPLSTLDNSNLLHEKSKTTVGKPTSKKKPHRKVTVHMKPDKAPAKPKINPVPVEVKKMPLKKGLRSLYPPTGKSVVVVESLTKAKVIQGYLGNMYEVLPSYGHVRDLAGRSGSVRPDDDFSMVWEVPSAAWTHLKSIKVALNGAENLILASDPDREGEAIAWHITEMLQQQDALPDDINVSRVVFHEITESSIKSALQAPRNIDADLVHAYLARRALDYLIGFSISPLLWRKLPACQSAGRVQSAALALICDREMEIDEFKPQEYWTVDVGFNKNEPGSSTKVYSFPSHLTHLAFKKLEQLSISCSEEANAIEQKMTSSTFEVLTAKRSKSRRNPPTPYITSTLQQDAASKLNFTASYTMKLAQKLYEGVKLANEEATGLITYMRTDGLHVSDAAANDIHSLVIERYGKDFASESIRKYFKKVKNAQEAHEAIRPTSIRRLPCKKHLAMLTGVLDEDSLKLYALIWSRAMACQMVPTIIDQIQVDIGGAGNFFGLRSVCSRVEFYGFQAVYKDAEAAAIGYNEKEGDAREEAFEVLCKLKTGDSLHLSKVELKQHSTQPPSRYSEASLVKKLEELGIGRPSTYASTIKVLQDRHYVTVKNRALHPEFRGRMVSAFLSHHFSEVTDYSFTADMETELDNVSAGTTEWKGLLKDYWTRFKSYCDLAGKVDIRQVEKMLEKTFGNFIFASLPNQSRTCPSCSTGTLVFKVSRFGAGYFIGCDQHPECKYIARRISGEDDTTDDDIPEKIEFGSEPKELGLHPVSNEKILLKHGPYGFYIQHGEDRRGHSPKRASVSQIKDVSAISLEDALDLLQYPVLLGNHPDDGVPVYIKIASRGFSIRHRRTIAPVPKNLNPKKITLEKALKLLLSKDAKQCGRPKGKIKSQEAVEAT</sequence>
<dbReference type="Pfam" id="PF01131">
    <property type="entry name" value="Topoisom_bac"/>
    <property type="match status" value="1"/>
</dbReference>
<keyword evidence="4" id="KW-0479">Metal-binding</keyword>
<dbReference type="Gene3D" id="3.40.50.140">
    <property type="match status" value="1"/>
</dbReference>
<organism evidence="18 19">
    <name type="scientific">Aquilegia coerulea</name>
    <name type="common">Rocky mountain columbine</name>
    <dbReference type="NCBI Taxonomy" id="218851"/>
    <lineage>
        <taxon>Eukaryota</taxon>
        <taxon>Viridiplantae</taxon>
        <taxon>Streptophyta</taxon>
        <taxon>Embryophyta</taxon>
        <taxon>Tracheophyta</taxon>
        <taxon>Spermatophyta</taxon>
        <taxon>Magnoliopsida</taxon>
        <taxon>Ranunculales</taxon>
        <taxon>Ranunculaceae</taxon>
        <taxon>Thalictroideae</taxon>
        <taxon>Aquilegia</taxon>
    </lineage>
</organism>
<dbReference type="EMBL" id="KZ305019">
    <property type="protein sequence ID" value="PIA63323.1"/>
    <property type="molecule type" value="Genomic_DNA"/>
</dbReference>
<dbReference type="InterPro" id="IPR025589">
    <property type="entry name" value="Toprim_C_rpt"/>
</dbReference>
<dbReference type="InterPro" id="IPR028612">
    <property type="entry name" value="Topoisom_1_IA"/>
</dbReference>
<keyword evidence="6" id="KW-0862">Zinc</keyword>
<proteinExistence type="inferred from homology"/>
<dbReference type="InterPro" id="IPR013825">
    <property type="entry name" value="Topo_IA_cen_sub2"/>
</dbReference>
<dbReference type="PROSITE" id="PS50880">
    <property type="entry name" value="TOPRIM"/>
    <property type="match status" value="1"/>
</dbReference>
<dbReference type="InterPro" id="IPR013826">
    <property type="entry name" value="Topo_IA_cen_sub3"/>
</dbReference>
<keyword evidence="10" id="KW-0413">Isomerase</keyword>
<evidence type="ECO:0000256" key="5">
    <source>
        <dbReference type="ARBA" id="ARBA00022771"/>
    </source>
</evidence>
<evidence type="ECO:0000256" key="7">
    <source>
        <dbReference type="ARBA" id="ARBA00022842"/>
    </source>
</evidence>
<dbReference type="Gene3D" id="2.70.20.10">
    <property type="entry name" value="Topoisomerase I, domain 3"/>
    <property type="match status" value="1"/>
</dbReference>
<dbReference type="InterPro" id="IPR023405">
    <property type="entry name" value="Topo_IA_core_domain"/>
</dbReference>
<dbReference type="InterPro" id="IPR006171">
    <property type="entry name" value="TOPRIM_dom"/>
</dbReference>
<evidence type="ECO:0000313" key="19">
    <source>
        <dbReference type="Proteomes" id="UP000230069"/>
    </source>
</evidence>
<dbReference type="CDD" id="cd00186">
    <property type="entry name" value="TOP1Ac"/>
    <property type="match status" value="1"/>
</dbReference>
<dbReference type="InterPro" id="IPR023406">
    <property type="entry name" value="Topo_IA_AS"/>
</dbReference>
<dbReference type="PANTHER" id="PTHR42785:SF1">
    <property type="entry name" value="DNA TOPOISOMERASE"/>
    <property type="match status" value="1"/>
</dbReference>
<evidence type="ECO:0000256" key="9">
    <source>
        <dbReference type="ARBA" id="ARBA00023125"/>
    </source>
</evidence>
<keyword evidence="5" id="KW-0863">Zinc-finger</keyword>
<dbReference type="Pfam" id="PF13368">
    <property type="entry name" value="Toprim_C_rpt"/>
    <property type="match status" value="2"/>
</dbReference>
<keyword evidence="7" id="KW-0460">Magnesium</keyword>
<evidence type="ECO:0000256" key="10">
    <source>
        <dbReference type="ARBA" id="ARBA00023235"/>
    </source>
</evidence>
<evidence type="ECO:0000256" key="15">
    <source>
        <dbReference type="SAM" id="MobiDB-lite"/>
    </source>
</evidence>
<dbReference type="OrthoDB" id="430051at2759"/>
<dbReference type="Pfam" id="PF01396">
    <property type="entry name" value="Zn_ribbon_Top1"/>
    <property type="match status" value="1"/>
</dbReference>
<comment type="catalytic activity">
    <reaction evidence="1">
        <text>ATP-independent breakage of single-stranded DNA, followed by passage and rejoining.</text>
        <dbReference type="EC" id="5.6.2.1"/>
    </reaction>
</comment>
<dbReference type="NCBIfam" id="TIGR01051">
    <property type="entry name" value="topA_bact"/>
    <property type="match status" value="1"/>
</dbReference>
<comment type="similarity">
    <text evidence="2">Belongs to the type IA topoisomerase family.</text>
</comment>
<evidence type="ECO:0000256" key="4">
    <source>
        <dbReference type="ARBA" id="ARBA00022723"/>
    </source>
</evidence>
<dbReference type="GO" id="GO:0005694">
    <property type="term" value="C:chromosome"/>
    <property type="evidence" value="ECO:0007669"/>
    <property type="project" value="InterPro"/>
</dbReference>
<evidence type="ECO:0000256" key="1">
    <source>
        <dbReference type="ARBA" id="ARBA00000213"/>
    </source>
</evidence>
<dbReference type="Gene3D" id="3.30.65.10">
    <property type="entry name" value="Bacterial Topoisomerase I, domain 1"/>
    <property type="match status" value="1"/>
</dbReference>
<evidence type="ECO:0000256" key="12">
    <source>
        <dbReference type="ARBA" id="ARBA00031985"/>
    </source>
</evidence>
<dbReference type="InterPro" id="IPR003602">
    <property type="entry name" value="Topo_IA_DNA-bd_dom"/>
</dbReference>
<dbReference type="Pfam" id="PF01751">
    <property type="entry name" value="Toprim"/>
    <property type="match status" value="1"/>
</dbReference>
<dbReference type="FunCoup" id="A0A2G5F5M3">
    <property type="interactions" value="229"/>
</dbReference>
<evidence type="ECO:0000256" key="2">
    <source>
        <dbReference type="ARBA" id="ARBA00009446"/>
    </source>
</evidence>
<dbReference type="PROSITE" id="PS52039">
    <property type="entry name" value="TOPO_IA_2"/>
    <property type="match status" value="1"/>
</dbReference>
<dbReference type="PANTHER" id="PTHR42785">
    <property type="entry name" value="DNA TOPOISOMERASE, TYPE IA, CORE"/>
    <property type="match status" value="1"/>
</dbReference>
<evidence type="ECO:0000259" key="17">
    <source>
        <dbReference type="PROSITE" id="PS52039"/>
    </source>
</evidence>
<dbReference type="InterPro" id="IPR013498">
    <property type="entry name" value="Topo_IA_Znf"/>
</dbReference>
<dbReference type="GO" id="GO:0003677">
    <property type="term" value="F:DNA binding"/>
    <property type="evidence" value="ECO:0007669"/>
    <property type="project" value="UniProtKB-KW"/>
</dbReference>
<reference evidence="18 19" key="1">
    <citation type="submission" date="2017-09" db="EMBL/GenBank/DDBJ databases">
        <title>WGS assembly of Aquilegia coerulea Goldsmith.</title>
        <authorList>
            <person name="Hodges S."/>
            <person name="Kramer E."/>
            <person name="Nordborg M."/>
            <person name="Tomkins J."/>
            <person name="Borevitz J."/>
            <person name="Derieg N."/>
            <person name="Yan J."/>
            <person name="Mihaltcheva S."/>
            <person name="Hayes R.D."/>
            <person name="Rokhsar D."/>
        </authorList>
    </citation>
    <scope>NUCLEOTIDE SEQUENCE [LARGE SCALE GENOMIC DNA]</scope>
    <source>
        <strain evidence="19">cv. Goldsmith</strain>
    </source>
</reference>
<evidence type="ECO:0000256" key="8">
    <source>
        <dbReference type="ARBA" id="ARBA00023029"/>
    </source>
</evidence>
<evidence type="ECO:0000256" key="14">
    <source>
        <dbReference type="ARBA" id="ARBA00032877"/>
    </source>
</evidence>
<dbReference type="SUPFAM" id="SSF56712">
    <property type="entry name" value="Prokaryotic type I DNA topoisomerase"/>
    <property type="match status" value="1"/>
</dbReference>
<feature type="domain" description="Toprim" evidence="16">
    <location>
        <begin position="423"/>
        <end position="538"/>
    </location>
</feature>
<dbReference type="SMART" id="SM00493">
    <property type="entry name" value="TOPRIM"/>
    <property type="match status" value="1"/>
</dbReference>
<name>A0A2G5F5M3_AQUCA</name>
<feature type="compositionally biased region" description="Basic and acidic residues" evidence="15">
    <location>
        <begin position="260"/>
        <end position="274"/>
    </location>
</feature>
<protein>
    <recommendedName>
        <fullName evidence="3">DNA topoisomerase</fullName>
        <ecNumber evidence="3">5.6.2.1</ecNumber>
    </recommendedName>
    <alternativeName>
        <fullName evidence="14">Omega-protein</fullName>
    </alternativeName>
    <alternativeName>
        <fullName evidence="13">Relaxing enzyme</fullName>
    </alternativeName>
    <alternativeName>
        <fullName evidence="11">Swivelase</fullName>
    </alternativeName>
    <alternativeName>
        <fullName evidence="12">Untwisting enzyme</fullName>
    </alternativeName>
</protein>
<accession>A0A2G5F5M3</accession>
<dbReference type="PRINTS" id="PR00417">
    <property type="entry name" value="PRTPISMRASEI"/>
</dbReference>
<dbReference type="PROSITE" id="PS00396">
    <property type="entry name" value="TOPO_IA_1"/>
    <property type="match status" value="1"/>
</dbReference>
<dbReference type="GO" id="GO:0003917">
    <property type="term" value="F:DNA topoisomerase type I (single strand cut, ATP-independent) activity"/>
    <property type="evidence" value="ECO:0007669"/>
    <property type="project" value="UniProtKB-EC"/>
</dbReference>
<evidence type="ECO:0000256" key="13">
    <source>
        <dbReference type="ARBA" id="ARBA00032235"/>
    </source>
</evidence>
<dbReference type="AlphaFoldDB" id="A0A2G5F5M3"/>
<dbReference type="Gene3D" id="1.10.290.10">
    <property type="entry name" value="Topoisomerase I, domain 4"/>
    <property type="match status" value="1"/>
</dbReference>
<dbReference type="SMART" id="SM00437">
    <property type="entry name" value="TOP1Ac"/>
    <property type="match status" value="1"/>
</dbReference>
<dbReference type="InterPro" id="IPR003601">
    <property type="entry name" value="Topo_IA_2"/>
</dbReference>
<dbReference type="CDD" id="cd03363">
    <property type="entry name" value="TOPRIM_TopoIA_TopoI"/>
    <property type="match status" value="1"/>
</dbReference>
<dbReference type="Proteomes" id="UP000230069">
    <property type="component" value="Unassembled WGS sequence"/>
</dbReference>
<keyword evidence="8" id="KW-0799">Topoisomerase</keyword>
<dbReference type="GO" id="GO:0006265">
    <property type="term" value="P:DNA topological change"/>
    <property type="evidence" value="ECO:0007669"/>
    <property type="project" value="InterPro"/>
</dbReference>